<dbReference type="GO" id="GO:0006508">
    <property type="term" value="P:proteolysis"/>
    <property type="evidence" value="ECO:0007669"/>
    <property type="project" value="UniProtKB-KW"/>
</dbReference>
<dbReference type="PANTHER" id="PTHR30471:SF3">
    <property type="entry name" value="UPF0758 PROTEIN YEES-RELATED"/>
    <property type="match status" value="1"/>
</dbReference>
<keyword evidence="4" id="KW-0378">Hydrolase</keyword>
<keyword evidence="6" id="KW-0482">Metalloprotease</keyword>
<dbReference type="PROSITE" id="PS01302">
    <property type="entry name" value="UPF0758"/>
    <property type="match status" value="1"/>
</dbReference>
<dbReference type="STRING" id="1464123.SAMN05444126_10411"/>
<keyword evidence="2" id="KW-0645">Protease</keyword>
<name>A0A1H9R4V9_9BACI</name>
<accession>A0A1H9R4V9</accession>
<dbReference type="Gene3D" id="3.40.140.10">
    <property type="entry name" value="Cytidine Deaminase, domain 2"/>
    <property type="match status" value="1"/>
</dbReference>
<evidence type="ECO:0000313" key="10">
    <source>
        <dbReference type="EMBL" id="SER67089.1"/>
    </source>
</evidence>
<feature type="region of interest" description="Disordered" evidence="8">
    <location>
        <begin position="1"/>
        <end position="24"/>
    </location>
</feature>
<dbReference type="GO" id="GO:0008237">
    <property type="term" value="F:metallopeptidase activity"/>
    <property type="evidence" value="ECO:0007669"/>
    <property type="project" value="UniProtKB-KW"/>
</dbReference>
<proteinExistence type="inferred from homology"/>
<evidence type="ECO:0000256" key="5">
    <source>
        <dbReference type="ARBA" id="ARBA00022833"/>
    </source>
</evidence>
<evidence type="ECO:0000259" key="9">
    <source>
        <dbReference type="PROSITE" id="PS50249"/>
    </source>
</evidence>
<dbReference type="Proteomes" id="UP000199318">
    <property type="component" value="Unassembled WGS sequence"/>
</dbReference>
<reference evidence="11" key="1">
    <citation type="submission" date="2016-10" db="EMBL/GenBank/DDBJ databases">
        <authorList>
            <person name="de Groot N.N."/>
        </authorList>
    </citation>
    <scope>NUCLEOTIDE SEQUENCE [LARGE SCALE GENOMIC DNA]</scope>
    <source>
        <strain evidence="11">10nlg</strain>
    </source>
</reference>
<dbReference type="InterPro" id="IPR025657">
    <property type="entry name" value="RadC_JAB"/>
</dbReference>
<dbReference type="SUPFAM" id="SSF47781">
    <property type="entry name" value="RuvA domain 2-like"/>
    <property type="match status" value="1"/>
</dbReference>
<dbReference type="InterPro" id="IPR046778">
    <property type="entry name" value="UPF0758_N"/>
</dbReference>
<evidence type="ECO:0000256" key="1">
    <source>
        <dbReference type="ARBA" id="ARBA00010243"/>
    </source>
</evidence>
<sequence>MNSLMIKDVPKSERPRERMLNSGPDGCTNQDLLAILLGSGSKTESVLQLAARILQTFDGLKRMKEATIHELMEIHGIGEAKAVQLRAALELGKRIQSVPSEDRYVIRSPEDASNYVMNDMRHLSQEHFVVMYLNTKNEIIHYQTIFVGSLNSSIVHPREIFKEAFRYSAASMICAHNHPSGDTAPSPEDIDVTKRLVKAGRTIGIEVLDHLIIGDNRYCSLKDKGYI</sequence>
<evidence type="ECO:0000256" key="4">
    <source>
        <dbReference type="ARBA" id="ARBA00022801"/>
    </source>
</evidence>
<dbReference type="InterPro" id="IPR001405">
    <property type="entry name" value="UPF0758"/>
</dbReference>
<organism evidence="10 11">
    <name type="scientific">Salisediminibacterium halotolerans</name>
    <dbReference type="NCBI Taxonomy" id="517425"/>
    <lineage>
        <taxon>Bacteria</taxon>
        <taxon>Bacillati</taxon>
        <taxon>Bacillota</taxon>
        <taxon>Bacilli</taxon>
        <taxon>Bacillales</taxon>
        <taxon>Bacillaceae</taxon>
        <taxon>Salisediminibacterium</taxon>
    </lineage>
</organism>
<comment type="caution">
    <text evidence="10">The sequence shown here is derived from an EMBL/GenBank/DDBJ whole genome shotgun (WGS) entry which is preliminary data.</text>
</comment>
<evidence type="ECO:0000256" key="6">
    <source>
        <dbReference type="ARBA" id="ARBA00023049"/>
    </source>
</evidence>
<dbReference type="NCBIfam" id="TIGR00608">
    <property type="entry name" value="radc"/>
    <property type="match status" value="1"/>
</dbReference>
<evidence type="ECO:0000256" key="8">
    <source>
        <dbReference type="SAM" id="MobiDB-lite"/>
    </source>
</evidence>
<dbReference type="PROSITE" id="PS50249">
    <property type="entry name" value="MPN"/>
    <property type="match status" value="1"/>
</dbReference>
<evidence type="ECO:0000313" key="11">
    <source>
        <dbReference type="Proteomes" id="UP000199318"/>
    </source>
</evidence>
<evidence type="ECO:0000256" key="3">
    <source>
        <dbReference type="ARBA" id="ARBA00022723"/>
    </source>
</evidence>
<keyword evidence="5" id="KW-0862">Zinc</keyword>
<dbReference type="InterPro" id="IPR037518">
    <property type="entry name" value="MPN"/>
</dbReference>
<evidence type="ECO:0000256" key="7">
    <source>
        <dbReference type="RuleBase" id="RU003797"/>
    </source>
</evidence>
<dbReference type="Pfam" id="PF04002">
    <property type="entry name" value="RadC"/>
    <property type="match status" value="1"/>
</dbReference>
<comment type="similarity">
    <text evidence="1 7">Belongs to the UPF0758 family.</text>
</comment>
<dbReference type="EMBL" id="FOGV01000004">
    <property type="protein sequence ID" value="SER67089.1"/>
    <property type="molecule type" value="Genomic_DNA"/>
</dbReference>
<dbReference type="InterPro" id="IPR020891">
    <property type="entry name" value="UPF0758_CS"/>
</dbReference>
<dbReference type="NCBIfam" id="NF000642">
    <property type="entry name" value="PRK00024.1"/>
    <property type="match status" value="1"/>
</dbReference>
<dbReference type="GO" id="GO:0046872">
    <property type="term" value="F:metal ion binding"/>
    <property type="evidence" value="ECO:0007669"/>
    <property type="project" value="UniProtKB-KW"/>
</dbReference>
<evidence type="ECO:0000256" key="2">
    <source>
        <dbReference type="ARBA" id="ARBA00022670"/>
    </source>
</evidence>
<dbReference type="CDD" id="cd08071">
    <property type="entry name" value="MPN_DUF2466"/>
    <property type="match status" value="1"/>
</dbReference>
<dbReference type="AlphaFoldDB" id="A0A1H9R4V9"/>
<keyword evidence="3" id="KW-0479">Metal-binding</keyword>
<gene>
    <name evidence="10" type="ORF">SAMN05444126_10411</name>
</gene>
<dbReference type="InterPro" id="IPR010994">
    <property type="entry name" value="RuvA_2-like"/>
</dbReference>
<dbReference type="Gene3D" id="1.10.150.20">
    <property type="entry name" value="5' to 3' exonuclease, C-terminal subdomain"/>
    <property type="match status" value="1"/>
</dbReference>
<dbReference type="PANTHER" id="PTHR30471">
    <property type="entry name" value="DNA REPAIR PROTEIN RADC"/>
    <property type="match status" value="1"/>
</dbReference>
<feature type="domain" description="MPN" evidence="9">
    <location>
        <begin position="105"/>
        <end position="227"/>
    </location>
</feature>
<keyword evidence="11" id="KW-1185">Reference proteome</keyword>
<protein>
    <submittedName>
        <fullName evidence="10">DNA repair protein RadC</fullName>
    </submittedName>
</protein>
<feature type="compositionally biased region" description="Basic and acidic residues" evidence="8">
    <location>
        <begin position="8"/>
        <end position="19"/>
    </location>
</feature>
<dbReference type="Pfam" id="PF20582">
    <property type="entry name" value="UPF0758_N"/>
    <property type="match status" value="1"/>
</dbReference>